<dbReference type="GO" id="GO:0008654">
    <property type="term" value="P:phospholipid biosynthetic process"/>
    <property type="evidence" value="ECO:0007669"/>
    <property type="project" value="UniProtKB-KW"/>
</dbReference>
<dbReference type="PANTHER" id="PTHR11728">
    <property type="entry name" value="GLYCEROL-3-PHOSPHATE DEHYDROGENASE"/>
    <property type="match status" value="1"/>
</dbReference>
<sequence length="332" mass="37062">MDFPGQIAVMGGGSWATALAKLLLDNCETINWYMRRDDRIADFIRHHRNPAYLTDVEFDVERINFSSDINAVAESSDTILLAMPSPYFKSHIYKLTADISDKYVVSAIKGIVPDENELVTSYMCRRFGVHPDKILVIGGPCHAEEVALGRQSFLTIGCGQLEEARRFASCLRGKAMRTIESNDVDGIEYAAVLKNVYAIAAGMVHGLKDGDNFLAMLVSNAIREMERFINTACPRSSRQICDSVYLGDLLVTCYSRFSRNHNFGSMIGRGYSVKAARMEMEQTAEGYYGTKCIHEINQRYRVNMPILDGMYDILYCGASAAKVIPALSNCFI</sequence>
<dbReference type="SUPFAM" id="SSF51735">
    <property type="entry name" value="NAD(P)-binding Rossmann-fold domains"/>
    <property type="match status" value="1"/>
</dbReference>
<keyword evidence="5" id="KW-0594">Phospholipid biosynthesis</keyword>
<dbReference type="GO" id="GO:0005975">
    <property type="term" value="P:carbohydrate metabolic process"/>
    <property type="evidence" value="ECO:0007669"/>
    <property type="project" value="InterPro"/>
</dbReference>
<proteinExistence type="inferred from homology"/>
<dbReference type="InterPro" id="IPR011128">
    <property type="entry name" value="G3P_DH_NAD-dep_N"/>
</dbReference>
<dbReference type="GO" id="GO:0051287">
    <property type="term" value="F:NAD binding"/>
    <property type="evidence" value="ECO:0007669"/>
    <property type="project" value="InterPro"/>
</dbReference>
<feature type="domain" description="Glycerol-3-phosphate dehydrogenase NAD-dependent C-terminal" evidence="10">
    <location>
        <begin position="183"/>
        <end position="324"/>
    </location>
</feature>
<dbReference type="Gene3D" id="1.10.1040.10">
    <property type="entry name" value="N-(1-d-carboxylethyl)-l-norvaline Dehydrogenase, domain 2"/>
    <property type="match status" value="1"/>
</dbReference>
<evidence type="ECO:0000313" key="12">
    <source>
        <dbReference type="Proteomes" id="UP000711407"/>
    </source>
</evidence>
<comment type="similarity">
    <text evidence="1 7">Belongs to the NAD-dependent glycerol-3-phosphate dehydrogenase family.</text>
</comment>
<reference evidence="11" key="2">
    <citation type="submission" date="2021-09" db="EMBL/GenBank/DDBJ databases">
        <authorList>
            <person name="Gilroy R."/>
        </authorList>
    </citation>
    <scope>NUCLEOTIDE SEQUENCE</scope>
    <source>
        <strain evidence="11">4100</strain>
    </source>
</reference>
<dbReference type="EMBL" id="DYXT01000051">
    <property type="protein sequence ID" value="HJE40006.1"/>
    <property type="molecule type" value="Genomic_DNA"/>
</dbReference>
<dbReference type="GO" id="GO:0046168">
    <property type="term" value="P:glycerol-3-phosphate catabolic process"/>
    <property type="evidence" value="ECO:0007669"/>
    <property type="project" value="InterPro"/>
</dbReference>
<keyword evidence="4" id="KW-0443">Lipid metabolism</keyword>
<feature type="domain" description="Glycerol-3-phosphate dehydrogenase NAD-dependent N-terminal" evidence="9">
    <location>
        <begin position="6"/>
        <end position="161"/>
    </location>
</feature>
<evidence type="ECO:0000256" key="6">
    <source>
        <dbReference type="ARBA" id="ARBA00023264"/>
    </source>
</evidence>
<dbReference type="SUPFAM" id="SSF48179">
    <property type="entry name" value="6-phosphogluconate dehydrogenase C-terminal domain-like"/>
    <property type="match status" value="1"/>
</dbReference>
<evidence type="ECO:0000256" key="7">
    <source>
        <dbReference type="RuleBase" id="RU000437"/>
    </source>
</evidence>
<dbReference type="Gene3D" id="3.40.50.720">
    <property type="entry name" value="NAD(P)-binding Rossmann-like Domain"/>
    <property type="match status" value="1"/>
</dbReference>
<comment type="caution">
    <text evidence="11">The sequence shown here is derived from an EMBL/GenBank/DDBJ whole genome shotgun (WGS) entry which is preliminary data.</text>
</comment>
<dbReference type="InterPro" id="IPR036291">
    <property type="entry name" value="NAD(P)-bd_dom_sf"/>
</dbReference>
<dbReference type="Pfam" id="PF01210">
    <property type="entry name" value="NAD_Gly3P_dh_N"/>
    <property type="match status" value="1"/>
</dbReference>
<dbReference type="Pfam" id="PF07479">
    <property type="entry name" value="NAD_Gly3P_dh_C"/>
    <property type="match status" value="1"/>
</dbReference>
<protein>
    <recommendedName>
        <fullName evidence="8">Glycerol-3-phosphate dehydrogenase</fullName>
        <ecNumber evidence="8">1.1.1.94</ecNumber>
    </recommendedName>
</protein>
<evidence type="ECO:0000256" key="3">
    <source>
        <dbReference type="ARBA" id="ARBA00023002"/>
    </source>
</evidence>
<evidence type="ECO:0000256" key="5">
    <source>
        <dbReference type="ARBA" id="ARBA00023209"/>
    </source>
</evidence>
<dbReference type="PIRSF" id="PIRSF000114">
    <property type="entry name" value="Glycerol-3-P_dh"/>
    <property type="match status" value="1"/>
</dbReference>
<dbReference type="GO" id="GO:0005829">
    <property type="term" value="C:cytosol"/>
    <property type="evidence" value="ECO:0007669"/>
    <property type="project" value="TreeGrafter"/>
</dbReference>
<organism evidence="11 12">
    <name type="scientific">Candidatus Amulumruptor caecigallinarius</name>
    <dbReference type="NCBI Taxonomy" id="2109911"/>
    <lineage>
        <taxon>Bacteria</taxon>
        <taxon>Pseudomonadati</taxon>
        <taxon>Bacteroidota</taxon>
        <taxon>Bacteroidia</taxon>
        <taxon>Bacteroidales</taxon>
        <taxon>Muribaculaceae</taxon>
        <taxon>Candidatus Amulumruptor</taxon>
    </lineage>
</organism>
<keyword evidence="3 7" id="KW-0560">Oxidoreductase</keyword>
<name>A0A4Q0U702_9BACT</name>
<dbReference type="PRINTS" id="PR00077">
    <property type="entry name" value="GPDHDRGNASE"/>
</dbReference>
<dbReference type="PANTHER" id="PTHR11728:SF1">
    <property type="entry name" value="GLYCEROL-3-PHOSPHATE DEHYDROGENASE [NAD(+)] 2, CHLOROPLASTIC"/>
    <property type="match status" value="1"/>
</dbReference>
<accession>A0A4Q0U702</accession>
<keyword evidence="6" id="KW-1208">Phospholipid metabolism</keyword>
<keyword evidence="7" id="KW-0520">NAD</keyword>
<evidence type="ECO:0000313" key="11">
    <source>
        <dbReference type="EMBL" id="HJE40006.1"/>
    </source>
</evidence>
<gene>
    <name evidence="11" type="ORF">K8V47_09665</name>
</gene>
<dbReference type="AlphaFoldDB" id="A0A4Q0U702"/>
<evidence type="ECO:0000259" key="9">
    <source>
        <dbReference type="Pfam" id="PF01210"/>
    </source>
</evidence>
<reference evidence="11" key="1">
    <citation type="journal article" date="2021" name="PeerJ">
        <title>Extensive microbial diversity within the chicken gut microbiome revealed by metagenomics and culture.</title>
        <authorList>
            <person name="Gilroy R."/>
            <person name="Ravi A."/>
            <person name="Getino M."/>
            <person name="Pursley I."/>
            <person name="Horton D.L."/>
            <person name="Alikhan N.F."/>
            <person name="Baker D."/>
            <person name="Gharbi K."/>
            <person name="Hall N."/>
            <person name="Watson M."/>
            <person name="Adriaenssens E.M."/>
            <person name="Foster-Nyarko E."/>
            <person name="Jarju S."/>
            <person name="Secka A."/>
            <person name="Antonio M."/>
            <person name="Oren A."/>
            <person name="Chaudhuri R.R."/>
            <person name="La Ragione R."/>
            <person name="Hildebrand F."/>
            <person name="Pallen M.J."/>
        </authorList>
    </citation>
    <scope>NUCLEOTIDE SEQUENCE</scope>
    <source>
        <strain evidence="11">4100</strain>
    </source>
</reference>
<dbReference type="GO" id="GO:0047952">
    <property type="term" value="F:glycerol-3-phosphate dehydrogenase [NAD(P)+] activity"/>
    <property type="evidence" value="ECO:0007669"/>
    <property type="project" value="UniProtKB-EC"/>
</dbReference>
<keyword evidence="2" id="KW-0444">Lipid biosynthesis</keyword>
<evidence type="ECO:0000256" key="1">
    <source>
        <dbReference type="ARBA" id="ARBA00011009"/>
    </source>
</evidence>
<evidence type="ECO:0000256" key="2">
    <source>
        <dbReference type="ARBA" id="ARBA00022516"/>
    </source>
</evidence>
<dbReference type="EC" id="1.1.1.94" evidence="8"/>
<evidence type="ECO:0000256" key="4">
    <source>
        <dbReference type="ARBA" id="ARBA00023098"/>
    </source>
</evidence>
<comment type="catalytic activity">
    <reaction evidence="8">
        <text>sn-glycerol 3-phosphate + NADP(+) = dihydroxyacetone phosphate + NADPH + H(+)</text>
        <dbReference type="Rhea" id="RHEA:11096"/>
        <dbReference type="ChEBI" id="CHEBI:15378"/>
        <dbReference type="ChEBI" id="CHEBI:57597"/>
        <dbReference type="ChEBI" id="CHEBI:57642"/>
        <dbReference type="ChEBI" id="CHEBI:57783"/>
        <dbReference type="ChEBI" id="CHEBI:58349"/>
        <dbReference type="EC" id="1.1.1.94"/>
    </reaction>
</comment>
<dbReference type="InterPro" id="IPR006109">
    <property type="entry name" value="G3P_DH_NAD-dep_C"/>
</dbReference>
<dbReference type="Proteomes" id="UP000711407">
    <property type="component" value="Unassembled WGS sequence"/>
</dbReference>
<dbReference type="InterPro" id="IPR013328">
    <property type="entry name" value="6PGD_dom2"/>
</dbReference>
<dbReference type="InterPro" id="IPR006168">
    <property type="entry name" value="G3P_DH_NAD-dep"/>
</dbReference>
<evidence type="ECO:0000256" key="8">
    <source>
        <dbReference type="RuleBase" id="RU000439"/>
    </source>
</evidence>
<evidence type="ECO:0000259" key="10">
    <source>
        <dbReference type="Pfam" id="PF07479"/>
    </source>
</evidence>
<dbReference type="InterPro" id="IPR008927">
    <property type="entry name" value="6-PGluconate_DH-like_C_sf"/>
</dbReference>